<name>A0A0K0D838_ANGCA</name>
<sequence>MASVRRPGPPCSLHRRGADFVSTATGLFRLVFAGFVPGNPYTNISGHMGQLPVEQLVHLIEGGHHSEPNSKKQNHKDKSSASVVDALTIEEAAANQLTKKERRRKSKELKETSSAANVVTIGSQQTKTGGSQAAAVTTTSVASAVAAAQSPKMEFTAESKFVTSPGKRRSGEKIGAEANFRCSTEDGEEEFLSADEGVASVGEEPVRRFF</sequence>
<dbReference type="AlphaFoldDB" id="A0A0K0D838"/>
<keyword evidence="2" id="KW-1185">Reference proteome</keyword>
<reference evidence="2" key="1">
    <citation type="submission" date="2012-09" db="EMBL/GenBank/DDBJ databases">
        <authorList>
            <person name="Martin A.A."/>
        </authorList>
    </citation>
    <scope>NUCLEOTIDE SEQUENCE</scope>
</reference>
<dbReference type="Proteomes" id="UP000035642">
    <property type="component" value="Unassembled WGS sequence"/>
</dbReference>
<reference evidence="3" key="2">
    <citation type="submission" date="2017-02" db="UniProtKB">
        <authorList>
            <consortium name="WormBaseParasite"/>
        </authorList>
    </citation>
    <scope>IDENTIFICATION</scope>
</reference>
<organism evidence="2 3">
    <name type="scientific">Angiostrongylus cantonensis</name>
    <name type="common">Rat lungworm</name>
    <dbReference type="NCBI Taxonomy" id="6313"/>
    <lineage>
        <taxon>Eukaryota</taxon>
        <taxon>Metazoa</taxon>
        <taxon>Ecdysozoa</taxon>
        <taxon>Nematoda</taxon>
        <taxon>Chromadorea</taxon>
        <taxon>Rhabditida</taxon>
        <taxon>Rhabditina</taxon>
        <taxon>Rhabditomorpha</taxon>
        <taxon>Strongyloidea</taxon>
        <taxon>Metastrongylidae</taxon>
        <taxon>Angiostrongylus</taxon>
    </lineage>
</organism>
<protein>
    <submittedName>
        <fullName evidence="3">Uncharacterized protein</fullName>
    </submittedName>
</protein>
<feature type="region of interest" description="Disordered" evidence="1">
    <location>
        <begin position="158"/>
        <end position="188"/>
    </location>
</feature>
<feature type="region of interest" description="Disordered" evidence="1">
    <location>
        <begin position="63"/>
        <end position="82"/>
    </location>
</feature>
<evidence type="ECO:0000256" key="1">
    <source>
        <dbReference type="SAM" id="MobiDB-lite"/>
    </source>
</evidence>
<dbReference type="WBParaSite" id="ACAC_0000623301-mRNA-1">
    <property type="protein sequence ID" value="ACAC_0000623301-mRNA-1"/>
    <property type="gene ID" value="ACAC_0000623301"/>
</dbReference>
<evidence type="ECO:0000313" key="2">
    <source>
        <dbReference type="Proteomes" id="UP000035642"/>
    </source>
</evidence>
<evidence type="ECO:0000313" key="3">
    <source>
        <dbReference type="WBParaSite" id="ACAC_0000623301-mRNA-1"/>
    </source>
</evidence>
<dbReference type="STRING" id="6313.A0A0K0D838"/>
<accession>A0A0K0D838</accession>
<proteinExistence type="predicted"/>